<evidence type="ECO:0000313" key="1">
    <source>
        <dbReference type="EMBL" id="ELY37701.1"/>
    </source>
</evidence>
<accession>L9VKV6</accession>
<keyword evidence="2" id="KW-1185">Reference proteome</keyword>
<dbReference type="Proteomes" id="UP000011599">
    <property type="component" value="Unassembled WGS sequence"/>
</dbReference>
<proteinExistence type="predicted"/>
<dbReference type="EMBL" id="AOHW01000045">
    <property type="protein sequence ID" value="ELY37701.1"/>
    <property type="molecule type" value="Genomic_DNA"/>
</dbReference>
<reference evidence="1 2" key="1">
    <citation type="journal article" date="2014" name="PLoS Genet.">
        <title>Phylogenetically driven sequencing of extremely halophilic archaea reveals strategies for static and dynamic osmo-response.</title>
        <authorList>
            <person name="Becker E.A."/>
            <person name="Seitzer P.M."/>
            <person name="Tritt A."/>
            <person name="Larsen D."/>
            <person name="Krusor M."/>
            <person name="Yao A.I."/>
            <person name="Wu D."/>
            <person name="Madern D."/>
            <person name="Eisen J.A."/>
            <person name="Darling A.E."/>
            <person name="Facciotti M.T."/>
        </authorList>
    </citation>
    <scope>NUCLEOTIDE SEQUENCE [LARGE SCALE GENOMIC DNA]</scope>
    <source>
        <strain evidence="1 2">GA33</strain>
    </source>
</reference>
<gene>
    <name evidence="1" type="ORF">C496_19375</name>
</gene>
<name>L9VKV6_9EURY</name>
<organism evidence="1 2">
    <name type="scientific">Natronorubrum tibetense GA33</name>
    <dbReference type="NCBI Taxonomy" id="1114856"/>
    <lineage>
        <taxon>Archaea</taxon>
        <taxon>Methanobacteriati</taxon>
        <taxon>Methanobacteriota</taxon>
        <taxon>Stenosarchaea group</taxon>
        <taxon>Halobacteria</taxon>
        <taxon>Halobacteriales</taxon>
        <taxon>Natrialbaceae</taxon>
        <taxon>Natronorubrum</taxon>
    </lineage>
</organism>
<comment type="caution">
    <text evidence="1">The sequence shown here is derived from an EMBL/GenBank/DDBJ whole genome shotgun (WGS) entry which is preliminary data.</text>
</comment>
<evidence type="ECO:0000313" key="2">
    <source>
        <dbReference type="Proteomes" id="UP000011599"/>
    </source>
</evidence>
<dbReference type="AlphaFoldDB" id="L9VKV6"/>
<sequence>MKSDPVGETNQPSASEPNEIRLLILEVVIDFGMPSRGLSVGYPRESTSRRHEEWTIAHSRGTTLASSDKVCNHEQNLL</sequence>
<protein>
    <submittedName>
        <fullName evidence="1">Uncharacterized protein</fullName>
    </submittedName>
</protein>